<gene>
    <name evidence="2" type="ORF">PR001_g6334</name>
    <name evidence="1" type="ORF">PR002_g6682</name>
    <name evidence="3" type="ORF">PR003_g6694</name>
</gene>
<evidence type="ECO:0000313" key="4">
    <source>
        <dbReference type="Proteomes" id="UP000429607"/>
    </source>
</evidence>
<reference evidence="3 5" key="1">
    <citation type="submission" date="2018-08" db="EMBL/GenBank/DDBJ databases">
        <title>Genomic investigation of the strawberry pathogen Phytophthora fragariae indicates pathogenicity is determined by transcriptional variation in three key races.</title>
        <authorList>
            <person name="Adams T.M."/>
            <person name="Armitage A.D."/>
            <person name="Sobczyk M.K."/>
            <person name="Bates H.J."/>
            <person name="Dunwell J.M."/>
            <person name="Nellist C.F."/>
            <person name="Harrison R.J."/>
        </authorList>
    </citation>
    <scope>NUCLEOTIDE SEQUENCE [LARGE SCALE GENOMIC DNA]</scope>
    <source>
        <strain evidence="2 4">SCRP249</strain>
        <strain evidence="1 6">SCRP324</strain>
        <strain evidence="3 5">SCRP333</strain>
    </source>
</reference>
<dbReference type="OrthoDB" id="111983at2759"/>
<dbReference type="EMBL" id="QXFT01000302">
    <property type="protein sequence ID" value="KAE9347891.1"/>
    <property type="molecule type" value="Genomic_DNA"/>
</dbReference>
<evidence type="ECO:0000313" key="6">
    <source>
        <dbReference type="Proteomes" id="UP000435112"/>
    </source>
</evidence>
<evidence type="ECO:0000313" key="2">
    <source>
        <dbReference type="EMBL" id="KAE9042122.1"/>
    </source>
</evidence>
<dbReference type="Proteomes" id="UP000435112">
    <property type="component" value="Unassembled WGS sequence"/>
</dbReference>
<comment type="caution">
    <text evidence="3">The sequence shown here is derived from an EMBL/GenBank/DDBJ whole genome shotgun (WGS) entry which is preliminary data.</text>
</comment>
<dbReference type="Proteomes" id="UP000434957">
    <property type="component" value="Unassembled WGS sequence"/>
</dbReference>
<dbReference type="Proteomes" id="UP000429607">
    <property type="component" value="Unassembled WGS sequence"/>
</dbReference>
<evidence type="ECO:0000313" key="1">
    <source>
        <dbReference type="EMBL" id="KAE9037233.1"/>
    </source>
</evidence>
<dbReference type="EMBL" id="QXFU01000304">
    <property type="protein sequence ID" value="KAE9037233.1"/>
    <property type="molecule type" value="Genomic_DNA"/>
</dbReference>
<proteinExistence type="predicted"/>
<protein>
    <recommendedName>
        <fullName evidence="7">Tc1-like transposase DDE domain-containing protein</fullName>
    </recommendedName>
</protein>
<organism evidence="3 5">
    <name type="scientific">Phytophthora rubi</name>
    <dbReference type="NCBI Taxonomy" id="129364"/>
    <lineage>
        <taxon>Eukaryota</taxon>
        <taxon>Sar</taxon>
        <taxon>Stramenopiles</taxon>
        <taxon>Oomycota</taxon>
        <taxon>Peronosporomycetes</taxon>
        <taxon>Peronosporales</taxon>
        <taxon>Peronosporaceae</taxon>
        <taxon>Phytophthora</taxon>
    </lineage>
</organism>
<keyword evidence="5" id="KW-1185">Reference proteome</keyword>
<name>A0A6A4FG64_9STRA</name>
<evidence type="ECO:0000313" key="5">
    <source>
        <dbReference type="Proteomes" id="UP000434957"/>
    </source>
</evidence>
<dbReference type="EMBL" id="QXFV01000295">
    <property type="protein sequence ID" value="KAE9042122.1"/>
    <property type="molecule type" value="Genomic_DNA"/>
</dbReference>
<evidence type="ECO:0008006" key="7">
    <source>
        <dbReference type="Google" id="ProtNLM"/>
    </source>
</evidence>
<evidence type="ECO:0000313" key="3">
    <source>
        <dbReference type="EMBL" id="KAE9347891.1"/>
    </source>
</evidence>
<sequence length="142" mass="16026">MGYTVKQTRIEPTTCNKLLNKTKRQIFARAMKKHQQDGDCIVYFDESNFNVNCKRGRGRAKKGTRATLVLPPSNGANLQVQFAVNSVMGQARGVRMEQNSGFIDDINRTFKASRKPTLSSNWLLIVKPSVTAPAWWTQTVSY</sequence>
<accession>A0A6A4FG64</accession>
<dbReference type="AlphaFoldDB" id="A0A6A4FG64"/>